<dbReference type="Proteomes" id="UP001589683">
    <property type="component" value="Unassembled WGS sequence"/>
</dbReference>
<keyword evidence="6" id="KW-1185">Reference proteome</keyword>
<dbReference type="PANTHER" id="PTHR46796">
    <property type="entry name" value="HTH-TYPE TRANSCRIPTIONAL ACTIVATOR RHAS-RELATED"/>
    <property type="match status" value="1"/>
</dbReference>
<dbReference type="PROSITE" id="PS01124">
    <property type="entry name" value="HTH_ARAC_FAMILY_2"/>
    <property type="match status" value="1"/>
</dbReference>
<evidence type="ECO:0000313" key="5">
    <source>
        <dbReference type="EMBL" id="MFB9232366.1"/>
    </source>
</evidence>
<evidence type="ECO:0000313" key="6">
    <source>
        <dbReference type="Proteomes" id="UP001589683"/>
    </source>
</evidence>
<dbReference type="Gene3D" id="1.10.10.60">
    <property type="entry name" value="Homeodomain-like"/>
    <property type="match status" value="2"/>
</dbReference>
<reference evidence="5 6" key="1">
    <citation type="submission" date="2024-09" db="EMBL/GenBank/DDBJ databases">
        <authorList>
            <person name="Sun Q."/>
            <person name="Mori K."/>
        </authorList>
    </citation>
    <scope>NUCLEOTIDE SEQUENCE [LARGE SCALE GENOMIC DNA]</scope>
    <source>
        <strain evidence="5 6">CECT 8726</strain>
    </source>
</reference>
<dbReference type="InterPro" id="IPR009057">
    <property type="entry name" value="Homeodomain-like_sf"/>
</dbReference>
<dbReference type="RefSeq" id="WP_213887994.1">
    <property type="nucleotide sequence ID" value="NZ_JAGFNU010000002.1"/>
</dbReference>
<sequence length="238" mass="25885">MSLDRLASLVKFLQIKTVSAPPLRDAGFFVLKNKDGYVLATSSHGVRSDTILAVRFSNTGALDSLLTAVGCHSHPVAPEDAIYPILELCEAELQRPRCGAETLMAGYAEVLLIHFLRSAIEFGRAEVGVLAGLSDPRLSRALVAIHDQPGRNWNTDDLAAVAGMSRSVFMARFRAVMGDPPMGYLRQWRLARARDEIIAGARVNEVALRYGYGSADAFARAFRKAEGVSPSDLRRQAA</sequence>
<dbReference type="InterPro" id="IPR050204">
    <property type="entry name" value="AraC_XylS_family_regulators"/>
</dbReference>
<evidence type="ECO:0000256" key="1">
    <source>
        <dbReference type="ARBA" id="ARBA00023015"/>
    </source>
</evidence>
<dbReference type="InterPro" id="IPR018062">
    <property type="entry name" value="HTH_AraC-typ_CS"/>
</dbReference>
<proteinExistence type="predicted"/>
<comment type="caution">
    <text evidence="5">The sequence shown here is derived from an EMBL/GenBank/DDBJ whole genome shotgun (WGS) entry which is preliminary data.</text>
</comment>
<evidence type="ECO:0000256" key="3">
    <source>
        <dbReference type="ARBA" id="ARBA00023163"/>
    </source>
</evidence>
<keyword evidence="2" id="KW-0238">DNA-binding</keyword>
<dbReference type="SUPFAM" id="SSF46689">
    <property type="entry name" value="Homeodomain-like"/>
    <property type="match status" value="2"/>
</dbReference>
<protein>
    <submittedName>
        <fullName evidence="5">Helix-turn-helix transcriptional regulator</fullName>
    </submittedName>
</protein>
<dbReference type="PANTHER" id="PTHR46796:SF7">
    <property type="entry name" value="ARAC FAMILY TRANSCRIPTIONAL REGULATOR"/>
    <property type="match status" value="1"/>
</dbReference>
<dbReference type="InterPro" id="IPR020449">
    <property type="entry name" value="Tscrpt_reg_AraC-type_HTH"/>
</dbReference>
<dbReference type="Pfam" id="PF12833">
    <property type="entry name" value="HTH_18"/>
    <property type="match status" value="1"/>
</dbReference>
<keyword evidence="3" id="KW-0804">Transcription</keyword>
<accession>A0ABV5JHP1</accession>
<evidence type="ECO:0000259" key="4">
    <source>
        <dbReference type="PROSITE" id="PS01124"/>
    </source>
</evidence>
<gene>
    <name evidence="5" type="ORF">ACFFUT_11280</name>
</gene>
<dbReference type="EMBL" id="JBHMEA010000039">
    <property type="protein sequence ID" value="MFB9232366.1"/>
    <property type="molecule type" value="Genomic_DNA"/>
</dbReference>
<organism evidence="5 6">
    <name type="scientific">Pseudohalocynthiibacter aestuariivivens</name>
    <dbReference type="NCBI Taxonomy" id="1591409"/>
    <lineage>
        <taxon>Bacteria</taxon>
        <taxon>Pseudomonadati</taxon>
        <taxon>Pseudomonadota</taxon>
        <taxon>Alphaproteobacteria</taxon>
        <taxon>Rhodobacterales</taxon>
        <taxon>Paracoccaceae</taxon>
        <taxon>Pseudohalocynthiibacter</taxon>
    </lineage>
</organism>
<feature type="domain" description="HTH araC/xylS-type" evidence="4">
    <location>
        <begin position="139"/>
        <end position="236"/>
    </location>
</feature>
<dbReference type="PRINTS" id="PR00032">
    <property type="entry name" value="HTHARAC"/>
</dbReference>
<dbReference type="SMART" id="SM00342">
    <property type="entry name" value="HTH_ARAC"/>
    <property type="match status" value="1"/>
</dbReference>
<dbReference type="InterPro" id="IPR018060">
    <property type="entry name" value="HTH_AraC"/>
</dbReference>
<evidence type="ECO:0000256" key="2">
    <source>
        <dbReference type="ARBA" id="ARBA00023125"/>
    </source>
</evidence>
<dbReference type="PROSITE" id="PS00041">
    <property type="entry name" value="HTH_ARAC_FAMILY_1"/>
    <property type="match status" value="1"/>
</dbReference>
<name>A0ABV5JHP1_9RHOB</name>
<keyword evidence="1" id="KW-0805">Transcription regulation</keyword>